<dbReference type="AlphaFoldDB" id="A0A9X2JEI7"/>
<feature type="region of interest" description="Disordered" evidence="1">
    <location>
        <begin position="645"/>
        <end position="691"/>
    </location>
</feature>
<sequence>MSHNPTDRADAQLAARFQMPGAQHCFLWERSELLDEERDLNDLYRWYELTFGELPSHSCYAERLTRTSNIDAADLAVAAAQAAAWVDERWQHESSGPTAQDNRPRLREEDLLLLDPHSHDQEKVEQDAVGVEQGAQHTTESQLYSTEWVGVFEPWESASLYPSAKIELRNRPLERVDLETAHVMAIHRELECRISLAAGLNDGSAHVISFFNPLGELPTVVDASHNGVQQALRAARDWVSSQEQQPQAVLLKETPLPQRNSAEHTADEQLAAWWPIVRRGDLHSSAAEALLGLVQARDERQAVAIAAKTLDYGLGPERLEVKQDCQGYGAVAARDRLFVMWVVDEQGRAEQYTSATELARVVDVSSRYEKELAECNQPLPAVIVTEWNEPGELPLEIALERWDEPGEPTEFAVHSLGRLVSEQEVLEVRSSRDSEPEPQVEGEPPHYLIWETRGDGTLRRRGYELDPHAARERAVELALADRIEHGRLPELSVTSWPAQRELPPRTIAVGSSRELGRPIPFNLDAEIAQQYPVPENPLTLQSTSPAVDIVRVQSTVDLKEGDYIMIGHDPHGERVGYVAVAGLGPEQLEARPKYAVIDRETRRVIAVRNLPEEAAWAAEPNIDAEYARNTNLRAATLPWSAERAAVRSDEWSAGQPELPANEPTSHDQSRISSQAHEKEPKKRDVDFEPDF</sequence>
<evidence type="ECO:0000313" key="2">
    <source>
        <dbReference type="EMBL" id="MCO6042686.1"/>
    </source>
</evidence>
<proteinExistence type="predicted"/>
<reference evidence="2" key="1">
    <citation type="submission" date="2022-06" db="EMBL/GenBank/DDBJ databases">
        <title>Aeoliella straminimaris, a novel planctomycete from sediments.</title>
        <authorList>
            <person name="Vitorino I.R."/>
            <person name="Lage O.M."/>
        </authorList>
    </citation>
    <scope>NUCLEOTIDE SEQUENCE</scope>
    <source>
        <strain evidence="2">ICT_H6.2</strain>
    </source>
</reference>
<evidence type="ECO:0000256" key="1">
    <source>
        <dbReference type="SAM" id="MobiDB-lite"/>
    </source>
</evidence>
<evidence type="ECO:0000313" key="3">
    <source>
        <dbReference type="Proteomes" id="UP001155241"/>
    </source>
</evidence>
<accession>A0A9X2JEI7</accession>
<keyword evidence="3" id="KW-1185">Reference proteome</keyword>
<gene>
    <name evidence="2" type="ORF">NG895_02090</name>
</gene>
<protein>
    <submittedName>
        <fullName evidence="2">Uncharacterized protein</fullName>
    </submittedName>
</protein>
<comment type="caution">
    <text evidence="2">The sequence shown here is derived from an EMBL/GenBank/DDBJ whole genome shotgun (WGS) entry which is preliminary data.</text>
</comment>
<name>A0A9X2JEI7_9BACT</name>
<feature type="compositionally biased region" description="Basic and acidic residues" evidence="1">
    <location>
        <begin position="664"/>
        <end position="691"/>
    </location>
</feature>
<dbReference type="RefSeq" id="WP_252850782.1">
    <property type="nucleotide sequence ID" value="NZ_JAMXLR010000006.1"/>
</dbReference>
<dbReference type="Proteomes" id="UP001155241">
    <property type="component" value="Unassembled WGS sequence"/>
</dbReference>
<organism evidence="2 3">
    <name type="scientific">Aeoliella straminimaris</name>
    <dbReference type="NCBI Taxonomy" id="2954799"/>
    <lineage>
        <taxon>Bacteria</taxon>
        <taxon>Pseudomonadati</taxon>
        <taxon>Planctomycetota</taxon>
        <taxon>Planctomycetia</taxon>
        <taxon>Pirellulales</taxon>
        <taxon>Lacipirellulaceae</taxon>
        <taxon>Aeoliella</taxon>
    </lineage>
</organism>
<dbReference type="EMBL" id="JAMXLR010000006">
    <property type="protein sequence ID" value="MCO6042686.1"/>
    <property type="molecule type" value="Genomic_DNA"/>
</dbReference>